<evidence type="ECO:0000256" key="3">
    <source>
        <dbReference type="ARBA" id="ARBA00012438"/>
    </source>
</evidence>
<dbReference type="PROSITE" id="PS50112">
    <property type="entry name" value="PAS"/>
    <property type="match status" value="1"/>
</dbReference>
<evidence type="ECO:0000256" key="13">
    <source>
        <dbReference type="SAM" id="Phobius"/>
    </source>
</evidence>
<dbReference type="Pfam" id="PF00989">
    <property type="entry name" value="PAS"/>
    <property type="match status" value="1"/>
</dbReference>
<dbReference type="SMART" id="SM00388">
    <property type="entry name" value="HisKA"/>
    <property type="match status" value="1"/>
</dbReference>
<evidence type="ECO:0000256" key="5">
    <source>
        <dbReference type="ARBA" id="ARBA00022679"/>
    </source>
</evidence>
<dbReference type="SMART" id="SM00091">
    <property type="entry name" value="PAS"/>
    <property type="match status" value="1"/>
</dbReference>
<dbReference type="InterPro" id="IPR036097">
    <property type="entry name" value="HisK_dim/P_sf"/>
</dbReference>
<dbReference type="GO" id="GO:0030295">
    <property type="term" value="F:protein kinase activator activity"/>
    <property type="evidence" value="ECO:0007669"/>
    <property type="project" value="TreeGrafter"/>
</dbReference>
<evidence type="ECO:0000256" key="10">
    <source>
        <dbReference type="ARBA" id="ARBA00022989"/>
    </source>
</evidence>
<dbReference type="Gene3D" id="1.10.287.130">
    <property type="match status" value="1"/>
</dbReference>
<feature type="domain" description="PAS" evidence="15">
    <location>
        <begin position="217"/>
        <end position="261"/>
    </location>
</feature>
<evidence type="ECO:0000256" key="7">
    <source>
        <dbReference type="ARBA" id="ARBA00022741"/>
    </source>
</evidence>
<evidence type="ECO:0000256" key="8">
    <source>
        <dbReference type="ARBA" id="ARBA00022777"/>
    </source>
</evidence>
<keyword evidence="5" id="KW-0808">Transferase</keyword>
<dbReference type="SUPFAM" id="SSF55874">
    <property type="entry name" value="ATPase domain of HSP90 chaperone/DNA topoisomerase II/histidine kinase"/>
    <property type="match status" value="1"/>
</dbReference>
<accession>A0A916WTA2</accession>
<dbReference type="Pfam" id="PF05227">
    <property type="entry name" value="CHASE3"/>
    <property type="match status" value="1"/>
</dbReference>
<evidence type="ECO:0000313" key="17">
    <source>
        <dbReference type="Proteomes" id="UP000623067"/>
    </source>
</evidence>
<dbReference type="EC" id="2.7.13.3" evidence="3"/>
<keyword evidence="6 13" id="KW-0812">Transmembrane</keyword>
<keyword evidence="8" id="KW-0418">Kinase</keyword>
<dbReference type="Pfam" id="PF00512">
    <property type="entry name" value="HisKA"/>
    <property type="match status" value="1"/>
</dbReference>
<dbReference type="SUPFAM" id="SSF47384">
    <property type="entry name" value="Homodimeric domain of signal transducing histidine kinase"/>
    <property type="match status" value="1"/>
</dbReference>
<evidence type="ECO:0000256" key="9">
    <source>
        <dbReference type="ARBA" id="ARBA00022840"/>
    </source>
</evidence>
<dbReference type="Proteomes" id="UP000623067">
    <property type="component" value="Unassembled WGS sequence"/>
</dbReference>
<dbReference type="GO" id="GO:0016020">
    <property type="term" value="C:membrane"/>
    <property type="evidence" value="ECO:0007669"/>
    <property type="project" value="UniProtKB-SubCell"/>
</dbReference>
<keyword evidence="17" id="KW-1185">Reference proteome</keyword>
<keyword evidence="12 13" id="KW-0472">Membrane</keyword>
<evidence type="ECO:0000256" key="12">
    <source>
        <dbReference type="ARBA" id="ARBA00023136"/>
    </source>
</evidence>
<dbReference type="PROSITE" id="PS50109">
    <property type="entry name" value="HIS_KIN"/>
    <property type="match status" value="1"/>
</dbReference>
<feature type="domain" description="Histidine kinase" evidence="14">
    <location>
        <begin position="337"/>
        <end position="552"/>
    </location>
</feature>
<dbReference type="Pfam" id="PF02518">
    <property type="entry name" value="HATPase_c"/>
    <property type="match status" value="1"/>
</dbReference>
<comment type="catalytic activity">
    <reaction evidence="1">
        <text>ATP + protein L-histidine = ADP + protein N-phospho-L-histidine.</text>
        <dbReference type="EC" id="2.7.13.3"/>
    </reaction>
</comment>
<feature type="transmembrane region" description="Helical" evidence="13">
    <location>
        <begin position="12"/>
        <end position="35"/>
    </location>
</feature>
<evidence type="ECO:0000256" key="11">
    <source>
        <dbReference type="ARBA" id="ARBA00023012"/>
    </source>
</evidence>
<dbReference type="GO" id="GO:0007234">
    <property type="term" value="P:osmosensory signaling via phosphorelay pathway"/>
    <property type="evidence" value="ECO:0007669"/>
    <property type="project" value="TreeGrafter"/>
</dbReference>
<dbReference type="GO" id="GO:0000156">
    <property type="term" value="F:phosphorelay response regulator activity"/>
    <property type="evidence" value="ECO:0007669"/>
    <property type="project" value="TreeGrafter"/>
</dbReference>
<dbReference type="RefSeq" id="WP_188658353.1">
    <property type="nucleotide sequence ID" value="NZ_BMIH01000002.1"/>
</dbReference>
<dbReference type="SUPFAM" id="SSF55785">
    <property type="entry name" value="PYP-like sensor domain (PAS domain)"/>
    <property type="match status" value="1"/>
</dbReference>
<sequence>MTAGAVRIRPPSALRFVAIALIVPILIVALLLWVGSEYRRAEELRDAMTRTFTHSLAEERLLSLLKDAETGQRGYLLTGDRRFLDPYTPAVSAIGDEMAAVHASPERRALVAAKLAELDRTIHLLDEGDRAGALQVVRGGEGKAIMDRLRVEVARMFHVEHSAIEARRRSFEAQRARLRVTIVVLAVLLIASVLVGLAILWRSRQQRYQSLMEALEAAERNAAVLDNTADAILILDAKGLIEEGNAAATRLLGYPAEQLIGCDMAELLDLSDGIIDGPSPPPFLSDVEVRHRDGHSITVDVAISALRLPAGERRIVSLHDLSDRKRMEQAKDELISTVSHEIRTPLTSIVGSLGLLRAGSAGSLPPAAAQLIGIAENNSARLIRLINDMLDIDWIATDRLPMMRRPVDLHQVLERTCVGSEGLARSRGVEIRCTPRDRPVMVEGDADRLLQVATNLVSNAVAVAPQGSAVEIGLHRQGGRAILHVDDRGPGVPPAFRARIFGRFERGSGAGDGAGLGLAISREIVQRHGGTIGFEDRADGGTRFWVSLPDLGAERDDVDRLEHFG</sequence>
<dbReference type="CDD" id="cd00130">
    <property type="entry name" value="PAS"/>
    <property type="match status" value="1"/>
</dbReference>
<dbReference type="CDD" id="cd00082">
    <property type="entry name" value="HisKA"/>
    <property type="match status" value="1"/>
</dbReference>
<evidence type="ECO:0000256" key="1">
    <source>
        <dbReference type="ARBA" id="ARBA00000085"/>
    </source>
</evidence>
<dbReference type="NCBIfam" id="TIGR00229">
    <property type="entry name" value="sensory_box"/>
    <property type="match status" value="1"/>
</dbReference>
<comment type="subcellular location">
    <subcellularLocation>
        <location evidence="2">Membrane</location>
        <topology evidence="2">Multi-pass membrane protein</topology>
    </subcellularLocation>
</comment>
<evidence type="ECO:0000256" key="2">
    <source>
        <dbReference type="ARBA" id="ARBA00004141"/>
    </source>
</evidence>
<keyword evidence="9" id="KW-0067">ATP-binding</keyword>
<dbReference type="EMBL" id="BMIH01000002">
    <property type="protein sequence ID" value="GGB28457.1"/>
    <property type="molecule type" value="Genomic_DNA"/>
</dbReference>
<dbReference type="PANTHER" id="PTHR42878:SF7">
    <property type="entry name" value="SENSOR HISTIDINE KINASE GLRK"/>
    <property type="match status" value="1"/>
</dbReference>
<dbReference type="Gene3D" id="3.30.565.10">
    <property type="entry name" value="Histidine kinase-like ATPase, C-terminal domain"/>
    <property type="match status" value="1"/>
</dbReference>
<protein>
    <recommendedName>
        <fullName evidence="3">histidine kinase</fullName>
        <ecNumber evidence="3">2.7.13.3</ecNumber>
    </recommendedName>
</protein>
<dbReference type="InterPro" id="IPR003661">
    <property type="entry name" value="HisK_dim/P_dom"/>
</dbReference>
<evidence type="ECO:0000259" key="15">
    <source>
        <dbReference type="PROSITE" id="PS50112"/>
    </source>
</evidence>
<dbReference type="InterPro" id="IPR013767">
    <property type="entry name" value="PAS_fold"/>
</dbReference>
<proteinExistence type="predicted"/>
<dbReference type="InterPro" id="IPR004358">
    <property type="entry name" value="Sig_transdc_His_kin-like_C"/>
</dbReference>
<keyword evidence="11" id="KW-0902">Two-component regulatory system</keyword>
<keyword evidence="4" id="KW-0597">Phosphoprotein</keyword>
<gene>
    <name evidence="16" type="ORF">GCM10011380_17590</name>
</gene>
<feature type="transmembrane region" description="Helical" evidence="13">
    <location>
        <begin position="178"/>
        <end position="201"/>
    </location>
</feature>
<dbReference type="InterPro" id="IPR036890">
    <property type="entry name" value="HATPase_C_sf"/>
</dbReference>
<dbReference type="GO" id="GO:0000155">
    <property type="term" value="F:phosphorelay sensor kinase activity"/>
    <property type="evidence" value="ECO:0007669"/>
    <property type="project" value="InterPro"/>
</dbReference>
<dbReference type="InterPro" id="IPR007891">
    <property type="entry name" value="CHASE3"/>
</dbReference>
<dbReference type="AlphaFoldDB" id="A0A916WTA2"/>
<reference evidence="16" key="1">
    <citation type="journal article" date="2014" name="Int. J. Syst. Evol. Microbiol.">
        <title>Complete genome sequence of Corynebacterium casei LMG S-19264T (=DSM 44701T), isolated from a smear-ripened cheese.</title>
        <authorList>
            <consortium name="US DOE Joint Genome Institute (JGI-PGF)"/>
            <person name="Walter F."/>
            <person name="Albersmeier A."/>
            <person name="Kalinowski J."/>
            <person name="Ruckert C."/>
        </authorList>
    </citation>
    <scope>NUCLEOTIDE SEQUENCE</scope>
    <source>
        <strain evidence="16">CGMCC 1.15330</strain>
    </source>
</reference>
<dbReference type="InterPro" id="IPR003594">
    <property type="entry name" value="HATPase_dom"/>
</dbReference>
<evidence type="ECO:0000259" key="14">
    <source>
        <dbReference type="PROSITE" id="PS50109"/>
    </source>
</evidence>
<dbReference type="CDD" id="cd00075">
    <property type="entry name" value="HATPase"/>
    <property type="match status" value="1"/>
</dbReference>
<dbReference type="SMART" id="SM00387">
    <property type="entry name" value="HATPase_c"/>
    <property type="match status" value="1"/>
</dbReference>
<evidence type="ECO:0000256" key="4">
    <source>
        <dbReference type="ARBA" id="ARBA00022553"/>
    </source>
</evidence>
<evidence type="ECO:0000313" key="16">
    <source>
        <dbReference type="EMBL" id="GGB28457.1"/>
    </source>
</evidence>
<keyword evidence="7" id="KW-0547">Nucleotide-binding</keyword>
<dbReference type="InterPro" id="IPR035965">
    <property type="entry name" value="PAS-like_dom_sf"/>
</dbReference>
<dbReference type="PANTHER" id="PTHR42878">
    <property type="entry name" value="TWO-COMPONENT HISTIDINE KINASE"/>
    <property type="match status" value="1"/>
</dbReference>
<dbReference type="InterPro" id="IPR050351">
    <property type="entry name" value="BphY/WalK/GraS-like"/>
</dbReference>
<evidence type="ECO:0000256" key="6">
    <source>
        <dbReference type="ARBA" id="ARBA00022692"/>
    </source>
</evidence>
<comment type="caution">
    <text evidence="16">The sequence shown here is derived from an EMBL/GenBank/DDBJ whole genome shotgun (WGS) entry which is preliminary data.</text>
</comment>
<dbReference type="PRINTS" id="PR00344">
    <property type="entry name" value="BCTRLSENSOR"/>
</dbReference>
<dbReference type="InterPro" id="IPR005467">
    <property type="entry name" value="His_kinase_dom"/>
</dbReference>
<organism evidence="16 17">
    <name type="scientific">Sphingomonas metalli</name>
    <dbReference type="NCBI Taxonomy" id="1779358"/>
    <lineage>
        <taxon>Bacteria</taxon>
        <taxon>Pseudomonadati</taxon>
        <taxon>Pseudomonadota</taxon>
        <taxon>Alphaproteobacteria</taxon>
        <taxon>Sphingomonadales</taxon>
        <taxon>Sphingomonadaceae</taxon>
        <taxon>Sphingomonas</taxon>
    </lineage>
</organism>
<keyword evidence="10 13" id="KW-1133">Transmembrane helix</keyword>
<name>A0A916WTA2_9SPHN</name>
<dbReference type="InterPro" id="IPR000014">
    <property type="entry name" value="PAS"/>
</dbReference>
<dbReference type="Gene3D" id="3.30.450.20">
    <property type="entry name" value="PAS domain"/>
    <property type="match status" value="1"/>
</dbReference>
<reference evidence="16" key="2">
    <citation type="submission" date="2020-09" db="EMBL/GenBank/DDBJ databases">
        <authorList>
            <person name="Sun Q."/>
            <person name="Zhou Y."/>
        </authorList>
    </citation>
    <scope>NUCLEOTIDE SEQUENCE</scope>
    <source>
        <strain evidence="16">CGMCC 1.15330</strain>
    </source>
</reference>
<dbReference type="GO" id="GO:0006355">
    <property type="term" value="P:regulation of DNA-templated transcription"/>
    <property type="evidence" value="ECO:0007669"/>
    <property type="project" value="InterPro"/>
</dbReference>
<dbReference type="GO" id="GO:0005524">
    <property type="term" value="F:ATP binding"/>
    <property type="evidence" value="ECO:0007669"/>
    <property type="project" value="UniProtKB-KW"/>
</dbReference>
<dbReference type="CDD" id="cd19410">
    <property type="entry name" value="HK9-like_sensor"/>
    <property type="match status" value="1"/>
</dbReference>